<dbReference type="RefSeq" id="WP_378483983.1">
    <property type="nucleotide sequence ID" value="NZ_JBHUFB010000007.1"/>
</dbReference>
<keyword evidence="2" id="KW-1185">Reference proteome</keyword>
<proteinExistence type="predicted"/>
<name>A0ABW4P0L9_9NOCA</name>
<organism evidence="1 2">
    <name type="scientific">Rhodococcus gannanensis</name>
    <dbReference type="NCBI Taxonomy" id="1960308"/>
    <lineage>
        <taxon>Bacteria</taxon>
        <taxon>Bacillati</taxon>
        <taxon>Actinomycetota</taxon>
        <taxon>Actinomycetes</taxon>
        <taxon>Mycobacteriales</taxon>
        <taxon>Nocardiaceae</taxon>
        <taxon>Rhodococcus</taxon>
    </lineage>
</organism>
<dbReference type="Proteomes" id="UP001597286">
    <property type="component" value="Unassembled WGS sequence"/>
</dbReference>
<protein>
    <submittedName>
        <fullName evidence="1">Uncharacterized protein</fullName>
    </submittedName>
</protein>
<reference evidence="2" key="1">
    <citation type="journal article" date="2019" name="Int. J. Syst. Evol. Microbiol.">
        <title>The Global Catalogue of Microorganisms (GCM) 10K type strain sequencing project: providing services to taxonomists for standard genome sequencing and annotation.</title>
        <authorList>
            <consortium name="The Broad Institute Genomics Platform"/>
            <consortium name="The Broad Institute Genome Sequencing Center for Infectious Disease"/>
            <person name="Wu L."/>
            <person name="Ma J."/>
        </authorList>
    </citation>
    <scope>NUCLEOTIDE SEQUENCE [LARGE SCALE GENOMIC DNA]</scope>
    <source>
        <strain evidence="2">DT72</strain>
    </source>
</reference>
<evidence type="ECO:0000313" key="1">
    <source>
        <dbReference type="EMBL" id="MFD1811437.1"/>
    </source>
</evidence>
<evidence type="ECO:0000313" key="2">
    <source>
        <dbReference type="Proteomes" id="UP001597286"/>
    </source>
</evidence>
<dbReference type="EMBL" id="JBHUFB010000007">
    <property type="protein sequence ID" value="MFD1811437.1"/>
    <property type="molecule type" value="Genomic_DNA"/>
</dbReference>
<sequence length="67" mass="6859">MRLPLWIGGPIVISLAAADAAIELQARAVGALTRATIRAMDNDATLGAAPLLTDHAAPERRSAAAGR</sequence>
<comment type="caution">
    <text evidence="1">The sequence shown here is derived from an EMBL/GenBank/DDBJ whole genome shotgun (WGS) entry which is preliminary data.</text>
</comment>
<gene>
    <name evidence="1" type="ORF">ACFSJG_04365</name>
</gene>
<accession>A0ABW4P0L9</accession>